<dbReference type="Gene3D" id="6.10.250.2860">
    <property type="match status" value="1"/>
</dbReference>
<evidence type="ECO:0000313" key="10">
    <source>
        <dbReference type="Proteomes" id="UP000664859"/>
    </source>
</evidence>
<dbReference type="Gene3D" id="3.40.50.11060">
    <property type="entry name" value="GTPase HflX, N-terminal domain"/>
    <property type="match status" value="1"/>
</dbReference>
<dbReference type="PANTHER" id="PTHR10229">
    <property type="entry name" value="GTP-BINDING PROTEIN HFLX"/>
    <property type="match status" value="1"/>
</dbReference>
<dbReference type="OrthoDB" id="10268034at2759"/>
<evidence type="ECO:0000256" key="7">
    <source>
        <dbReference type="SAM" id="MobiDB-lite"/>
    </source>
</evidence>
<dbReference type="NCBIfam" id="TIGR03156">
    <property type="entry name" value="GTP_HflX"/>
    <property type="match status" value="1"/>
</dbReference>
<dbReference type="AlphaFoldDB" id="A0A835ZAR9"/>
<evidence type="ECO:0000256" key="6">
    <source>
        <dbReference type="ARBA" id="ARBA00023134"/>
    </source>
</evidence>
<dbReference type="Pfam" id="PF01926">
    <property type="entry name" value="MMR_HSR1"/>
    <property type="match status" value="1"/>
</dbReference>
<comment type="subcellular location">
    <subcellularLocation>
        <location evidence="1">Cytoplasm</location>
    </subcellularLocation>
</comment>
<dbReference type="GO" id="GO:0005525">
    <property type="term" value="F:GTP binding"/>
    <property type="evidence" value="ECO:0007669"/>
    <property type="project" value="UniProtKB-KW"/>
</dbReference>
<dbReference type="CDD" id="cd01878">
    <property type="entry name" value="HflX"/>
    <property type="match status" value="1"/>
</dbReference>
<feature type="domain" description="Hflx-type G" evidence="8">
    <location>
        <begin position="273"/>
        <end position="448"/>
    </location>
</feature>
<evidence type="ECO:0000256" key="3">
    <source>
        <dbReference type="ARBA" id="ARBA00022723"/>
    </source>
</evidence>
<evidence type="ECO:0000259" key="8">
    <source>
        <dbReference type="PROSITE" id="PS51705"/>
    </source>
</evidence>
<dbReference type="InterPro" id="IPR030394">
    <property type="entry name" value="G_HFLX_dom"/>
</dbReference>
<dbReference type="EMBL" id="JAFCMP010000046">
    <property type="protein sequence ID" value="KAG5189676.1"/>
    <property type="molecule type" value="Genomic_DNA"/>
</dbReference>
<dbReference type="InterPro" id="IPR032305">
    <property type="entry name" value="GTP-bd_M"/>
</dbReference>
<keyword evidence="3" id="KW-0479">Metal-binding</keyword>
<dbReference type="Pfam" id="PF16360">
    <property type="entry name" value="GTP-bdg_M"/>
    <property type="match status" value="1"/>
</dbReference>
<dbReference type="FunFam" id="3.40.50.11060:FF:000001">
    <property type="entry name" value="GTPase HflX"/>
    <property type="match status" value="1"/>
</dbReference>
<feature type="compositionally biased region" description="Gly residues" evidence="7">
    <location>
        <begin position="215"/>
        <end position="229"/>
    </location>
</feature>
<dbReference type="HAMAP" id="MF_00900">
    <property type="entry name" value="GTPase_HflX"/>
    <property type="match status" value="1"/>
</dbReference>
<accession>A0A835ZAR9</accession>
<dbReference type="InterPro" id="IPR027417">
    <property type="entry name" value="P-loop_NTPase"/>
</dbReference>
<dbReference type="PANTHER" id="PTHR10229:SF0">
    <property type="entry name" value="GTP-BINDING PROTEIN 6-RELATED"/>
    <property type="match status" value="1"/>
</dbReference>
<dbReference type="GO" id="GO:0046872">
    <property type="term" value="F:metal ion binding"/>
    <property type="evidence" value="ECO:0007669"/>
    <property type="project" value="UniProtKB-KW"/>
</dbReference>
<dbReference type="InterPro" id="IPR006073">
    <property type="entry name" value="GTP-bd"/>
</dbReference>
<keyword evidence="10" id="KW-1185">Reference proteome</keyword>
<dbReference type="GO" id="GO:0016787">
    <property type="term" value="F:hydrolase activity"/>
    <property type="evidence" value="ECO:0007669"/>
    <property type="project" value="UniProtKB-KW"/>
</dbReference>
<gene>
    <name evidence="9" type="ORF">JKP88DRAFT_269388</name>
</gene>
<feature type="region of interest" description="Disordered" evidence="7">
    <location>
        <begin position="44"/>
        <end position="71"/>
    </location>
</feature>
<name>A0A835ZAR9_9STRA</name>
<sequence length="550" mass="61063">MALGDRELEDVLMERSLRFYDPKLTGEREKAYLVGLEARGYGMSQRDKQRPETYAGLTDEEREEAGAAAARQRRQDWEDRFTLEESLSELSELAGTAGLEVVGSTYQRVVEPNPRTYIGTGKVKEVRRAMRALDCKTVIIDHELSPGQQRSLEAEFGGEEEGIKVLDRTALILDIFAQHARTREGQVQVELALHLYRLPRLTKLWTHLERQSGAAGSGGGKSGGVGLRGPGERQLEVDRRLLKAKITDLQRLLKDVRRHRTIHRRRRESLGLPIVALVGYTNAGKSTVLNYLTSAGVLAEDMLFATLDPTTRRVKLPGLKVHPEIMLTDTVGFIQKLPTNLVAAFRATLEEVSEADVIVHVCDFSNPAWQKQSKAVMQVLRDLDALDGGRVPVVTLWNKLDILPQSEREDVQLMAATEHDMTVAASARSGIGMDDFIAMLEVALGTLLEPVEAVVPYSKGDLLSRVHELGACDFEEYCEGGCFIKARVPDELVNRLEPYFTDDFKKAQTRAAALRLRKGDAAAAALATELDEAQWAAIAKGRHNAVHQQP</sequence>
<keyword evidence="6" id="KW-0342">GTP-binding</keyword>
<dbReference type="Pfam" id="PF13167">
    <property type="entry name" value="GTP-bdg_N"/>
    <property type="match status" value="1"/>
</dbReference>
<feature type="region of interest" description="Disordered" evidence="7">
    <location>
        <begin position="212"/>
        <end position="231"/>
    </location>
</feature>
<evidence type="ECO:0000256" key="5">
    <source>
        <dbReference type="ARBA" id="ARBA00022842"/>
    </source>
</evidence>
<protein>
    <submittedName>
        <fullName evidence="9">P-loop containing nucleoside triphosphate hydrolase protein</fullName>
    </submittedName>
</protein>
<dbReference type="InterPro" id="IPR042108">
    <property type="entry name" value="GTPase_HflX_N_sf"/>
</dbReference>
<dbReference type="Gene3D" id="3.40.50.300">
    <property type="entry name" value="P-loop containing nucleotide triphosphate hydrolases"/>
    <property type="match status" value="1"/>
</dbReference>
<keyword evidence="4" id="KW-0547">Nucleotide-binding</keyword>
<dbReference type="InterPro" id="IPR025121">
    <property type="entry name" value="GTPase_HflX_N"/>
</dbReference>
<reference evidence="9" key="1">
    <citation type="submission" date="2021-02" db="EMBL/GenBank/DDBJ databases">
        <title>First Annotated Genome of the Yellow-green Alga Tribonema minus.</title>
        <authorList>
            <person name="Mahan K.M."/>
        </authorList>
    </citation>
    <scope>NUCLEOTIDE SEQUENCE</scope>
    <source>
        <strain evidence="9">UTEX B ZZ1240</strain>
    </source>
</reference>
<keyword evidence="9" id="KW-0378">Hydrolase</keyword>
<dbReference type="GO" id="GO:0005737">
    <property type="term" value="C:cytoplasm"/>
    <property type="evidence" value="ECO:0007669"/>
    <property type="project" value="UniProtKB-SubCell"/>
</dbReference>
<comment type="caution">
    <text evidence="9">The sequence shown here is derived from an EMBL/GenBank/DDBJ whole genome shotgun (WGS) entry which is preliminary data.</text>
</comment>
<dbReference type="InterPro" id="IPR016496">
    <property type="entry name" value="GTPase_HflX"/>
</dbReference>
<proteinExistence type="inferred from homology"/>
<dbReference type="Proteomes" id="UP000664859">
    <property type="component" value="Unassembled WGS sequence"/>
</dbReference>
<dbReference type="PROSITE" id="PS51705">
    <property type="entry name" value="G_HFLX"/>
    <property type="match status" value="1"/>
</dbReference>
<keyword evidence="5" id="KW-0460">Magnesium</keyword>
<dbReference type="PRINTS" id="PR00326">
    <property type="entry name" value="GTP1OBG"/>
</dbReference>
<evidence type="ECO:0000256" key="1">
    <source>
        <dbReference type="ARBA" id="ARBA00004496"/>
    </source>
</evidence>
<evidence type="ECO:0000256" key="4">
    <source>
        <dbReference type="ARBA" id="ARBA00022741"/>
    </source>
</evidence>
<dbReference type="SUPFAM" id="SSF52540">
    <property type="entry name" value="P-loop containing nucleoside triphosphate hydrolases"/>
    <property type="match status" value="1"/>
</dbReference>
<organism evidence="9 10">
    <name type="scientific">Tribonema minus</name>
    <dbReference type="NCBI Taxonomy" id="303371"/>
    <lineage>
        <taxon>Eukaryota</taxon>
        <taxon>Sar</taxon>
        <taxon>Stramenopiles</taxon>
        <taxon>Ochrophyta</taxon>
        <taxon>PX clade</taxon>
        <taxon>Xanthophyceae</taxon>
        <taxon>Tribonematales</taxon>
        <taxon>Tribonemataceae</taxon>
        <taxon>Tribonema</taxon>
    </lineage>
</organism>
<evidence type="ECO:0000256" key="2">
    <source>
        <dbReference type="ARBA" id="ARBA00022490"/>
    </source>
</evidence>
<dbReference type="GO" id="GO:0043022">
    <property type="term" value="F:ribosome binding"/>
    <property type="evidence" value="ECO:0007669"/>
    <property type="project" value="TreeGrafter"/>
</dbReference>
<keyword evidence="2" id="KW-0963">Cytoplasm</keyword>
<evidence type="ECO:0000313" key="9">
    <source>
        <dbReference type="EMBL" id="KAG5189676.1"/>
    </source>
</evidence>